<evidence type="ECO:0000256" key="2">
    <source>
        <dbReference type="ARBA" id="ARBA00022692"/>
    </source>
</evidence>
<dbReference type="Pfam" id="PF00028">
    <property type="entry name" value="Cadherin"/>
    <property type="match status" value="2"/>
</dbReference>
<dbReference type="InterPro" id="IPR002126">
    <property type="entry name" value="Cadherin-like_dom"/>
</dbReference>
<keyword evidence="5 9" id="KW-1133">Transmembrane helix</keyword>
<dbReference type="CDD" id="cd11304">
    <property type="entry name" value="Cadherin_repeat"/>
    <property type="match status" value="2"/>
</dbReference>
<feature type="transmembrane region" description="Helical" evidence="9">
    <location>
        <begin position="217"/>
        <end position="241"/>
    </location>
</feature>
<dbReference type="InterPro" id="IPR015919">
    <property type="entry name" value="Cadherin-like_sf"/>
</dbReference>
<evidence type="ECO:0000256" key="6">
    <source>
        <dbReference type="ARBA" id="ARBA00023136"/>
    </source>
</evidence>
<dbReference type="PRINTS" id="PR00205">
    <property type="entry name" value="CADHERIN"/>
</dbReference>
<gene>
    <name evidence="11" type="ORF">TTAC_LOCUS348</name>
</gene>
<feature type="region of interest" description="Disordered" evidence="8">
    <location>
        <begin position="378"/>
        <end position="481"/>
    </location>
</feature>
<dbReference type="PANTHER" id="PTHR24026:SF133">
    <property type="entry name" value="CADHERIN-RELATED FAMILY MEMBER 2"/>
    <property type="match status" value="1"/>
</dbReference>
<organism evidence="13">
    <name type="scientific">Hydatigena taeniaeformis</name>
    <name type="common">Feline tapeworm</name>
    <name type="synonym">Taenia taeniaeformis</name>
    <dbReference type="NCBI Taxonomy" id="6205"/>
    <lineage>
        <taxon>Eukaryota</taxon>
        <taxon>Metazoa</taxon>
        <taxon>Spiralia</taxon>
        <taxon>Lophotrochozoa</taxon>
        <taxon>Platyhelminthes</taxon>
        <taxon>Cestoda</taxon>
        <taxon>Eucestoda</taxon>
        <taxon>Cyclophyllidea</taxon>
        <taxon>Taeniidae</taxon>
        <taxon>Hydatigera</taxon>
    </lineage>
</organism>
<dbReference type="SUPFAM" id="SSF49313">
    <property type="entry name" value="Cadherin-like"/>
    <property type="match status" value="2"/>
</dbReference>
<dbReference type="WBParaSite" id="TTAC_0000034701-mRNA-1">
    <property type="protein sequence ID" value="TTAC_0000034701-mRNA-1"/>
    <property type="gene ID" value="TTAC_0000034701"/>
</dbReference>
<name>A0A0R3WIC9_HYDTA</name>
<feature type="region of interest" description="Disordered" evidence="8">
    <location>
        <begin position="545"/>
        <end position="591"/>
    </location>
</feature>
<evidence type="ECO:0000256" key="5">
    <source>
        <dbReference type="ARBA" id="ARBA00022989"/>
    </source>
</evidence>
<evidence type="ECO:0000256" key="3">
    <source>
        <dbReference type="ARBA" id="ARBA00022737"/>
    </source>
</evidence>
<evidence type="ECO:0000259" key="10">
    <source>
        <dbReference type="PROSITE" id="PS50268"/>
    </source>
</evidence>
<keyword evidence="3" id="KW-0677">Repeat</keyword>
<dbReference type="SMART" id="SM00112">
    <property type="entry name" value="CA"/>
    <property type="match status" value="2"/>
</dbReference>
<proteinExistence type="predicted"/>
<keyword evidence="4 7" id="KW-0106">Calcium</keyword>
<dbReference type="PANTHER" id="PTHR24026">
    <property type="entry name" value="FAT ATYPICAL CADHERIN-RELATED"/>
    <property type="match status" value="1"/>
</dbReference>
<evidence type="ECO:0000313" key="13">
    <source>
        <dbReference type="WBParaSite" id="TTAC_0000034701-mRNA-1"/>
    </source>
</evidence>
<dbReference type="OrthoDB" id="6256733at2759"/>
<protein>
    <submittedName>
        <fullName evidence="13">Cadherin domain-containing protein</fullName>
    </submittedName>
</protein>
<feature type="domain" description="Cadherin" evidence="10">
    <location>
        <begin position="69"/>
        <end position="193"/>
    </location>
</feature>
<keyword evidence="12" id="KW-1185">Reference proteome</keyword>
<evidence type="ECO:0000256" key="8">
    <source>
        <dbReference type="SAM" id="MobiDB-lite"/>
    </source>
</evidence>
<evidence type="ECO:0000313" key="12">
    <source>
        <dbReference type="Proteomes" id="UP000274429"/>
    </source>
</evidence>
<evidence type="ECO:0000256" key="9">
    <source>
        <dbReference type="SAM" id="Phobius"/>
    </source>
</evidence>
<sequence>MNPANQDFRVTADGRVLVGRETLDRETTSMYLFTVVAADSGKPSLSATAQVQVHLGDINDNAPTWLFPPESNVVVNVTIHEPVGHQVALLRANDPDLGENGQIIFKIMHVSVLSNTAVTIDPHNDSQTEIELVKQEMFELDPSTGALYVARPLRVSDMGLVKLLIEASDMGKPNKSSHRTILFNIMDFQRPKYVDSSNNRISAPFTSGGSGFQHHDLVVIVVMVAVAIVISLFLIVAMLFLRCPVCLFHDRPMNSYNNVAQTTVGLPSNHMGPSQEAYLPEVFRDSHGVGTLSGKDGSLVSGEETLFYPMDRDKIIPSRGSSTGKNILNIDYDGALQDGSLTQYQQSRQFFILTKPDGGYAVSMDGTPIELSTIDNANGAQHHHQQQQQSQQHASEEQDMRTSQSASCLSGLSSTQLTTTTPTGYHSESDFEEEPLGAKKNAWRLKKSSTAVDRTGRTKAATLGRTTNPPQNGFKGENLYPHGGAQEALRLLTTNSPTAPSGSGAATSEGIKNKQCYTMLVNTPSATPSKVTAEQLRYVQIHNTPTHLGRSSRGNGGSGGGGGKKSAPTVSWRMEPHELHTYSPEDESRETALTGERTFVDLENGYARLGKGAETNVMPPYEQLVHRLRDVNISRDEITGSGSSEFPSSVI</sequence>
<dbReference type="GO" id="GO:0007156">
    <property type="term" value="P:homophilic cell adhesion via plasma membrane adhesion molecules"/>
    <property type="evidence" value="ECO:0007669"/>
    <property type="project" value="InterPro"/>
</dbReference>
<accession>A0A0R3WIC9</accession>
<evidence type="ECO:0000256" key="7">
    <source>
        <dbReference type="PROSITE-ProRule" id="PRU00043"/>
    </source>
</evidence>
<dbReference type="Gene3D" id="2.60.40.60">
    <property type="entry name" value="Cadherins"/>
    <property type="match status" value="2"/>
</dbReference>
<dbReference type="GO" id="GO:0005509">
    <property type="term" value="F:calcium ion binding"/>
    <property type="evidence" value="ECO:0007669"/>
    <property type="project" value="UniProtKB-UniRule"/>
</dbReference>
<dbReference type="STRING" id="6205.A0A0R3WIC9"/>
<evidence type="ECO:0000256" key="4">
    <source>
        <dbReference type="ARBA" id="ARBA00022837"/>
    </source>
</evidence>
<dbReference type="GO" id="GO:0005886">
    <property type="term" value="C:plasma membrane"/>
    <property type="evidence" value="ECO:0007669"/>
    <property type="project" value="InterPro"/>
</dbReference>
<dbReference type="Proteomes" id="UP000274429">
    <property type="component" value="Unassembled WGS sequence"/>
</dbReference>
<reference evidence="11 12" key="2">
    <citation type="submission" date="2018-11" db="EMBL/GenBank/DDBJ databases">
        <authorList>
            <consortium name="Pathogen Informatics"/>
        </authorList>
    </citation>
    <scope>NUCLEOTIDE SEQUENCE [LARGE SCALE GENOMIC DNA]</scope>
</reference>
<dbReference type="InterPro" id="IPR020894">
    <property type="entry name" value="Cadherin_CS"/>
</dbReference>
<comment type="subcellular location">
    <subcellularLocation>
        <location evidence="1">Membrane</location>
    </subcellularLocation>
</comment>
<dbReference type="PROSITE" id="PS00232">
    <property type="entry name" value="CADHERIN_1"/>
    <property type="match status" value="1"/>
</dbReference>
<dbReference type="EMBL" id="UYWX01000027">
    <property type="protein sequence ID" value="VDM16285.1"/>
    <property type="molecule type" value="Genomic_DNA"/>
</dbReference>
<evidence type="ECO:0000256" key="1">
    <source>
        <dbReference type="ARBA" id="ARBA00004370"/>
    </source>
</evidence>
<feature type="domain" description="Cadherin" evidence="10">
    <location>
        <begin position="8"/>
        <end position="65"/>
    </location>
</feature>
<dbReference type="AlphaFoldDB" id="A0A0R3WIC9"/>
<reference evidence="13" key="1">
    <citation type="submission" date="2017-02" db="UniProtKB">
        <authorList>
            <consortium name="WormBaseParasite"/>
        </authorList>
    </citation>
    <scope>IDENTIFICATION</scope>
</reference>
<feature type="compositionally biased region" description="Low complexity" evidence="8">
    <location>
        <begin position="402"/>
        <end position="423"/>
    </location>
</feature>
<keyword evidence="2 9" id="KW-0812">Transmembrane</keyword>
<keyword evidence="6 9" id="KW-0472">Membrane</keyword>
<evidence type="ECO:0000313" key="11">
    <source>
        <dbReference type="EMBL" id="VDM16285.1"/>
    </source>
</evidence>
<feature type="compositionally biased region" description="Gly residues" evidence="8">
    <location>
        <begin position="554"/>
        <end position="564"/>
    </location>
</feature>
<dbReference type="PROSITE" id="PS50268">
    <property type="entry name" value="CADHERIN_2"/>
    <property type="match status" value="2"/>
</dbReference>